<sequence length="137" mass="15051">MVLHKQKKNQAIKGGNRLLVSITVLGSAGPIRFIVHEGELVAAVMETALKSYAREGRLPVLGSNLNDFVLCSPIAGPEALSPWEAIGAIGVRNFMLCKKPLSEKAVIDEEKQRIVRKSNCSWKAWFNKSLNLNISSH</sequence>
<reference evidence="1 2" key="1">
    <citation type="journal article" date="2022" name="Plant J.">
        <title>Chromosome-level genome of Camellia lanceoleosa provides a valuable resource for understanding genome evolution and self-incompatibility.</title>
        <authorList>
            <person name="Gong W."/>
            <person name="Xiao S."/>
            <person name="Wang L."/>
            <person name="Liao Z."/>
            <person name="Chang Y."/>
            <person name="Mo W."/>
            <person name="Hu G."/>
            <person name="Li W."/>
            <person name="Zhao G."/>
            <person name="Zhu H."/>
            <person name="Hu X."/>
            <person name="Ji K."/>
            <person name="Xiang X."/>
            <person name="Song Q."/>
            <person name="Yuan D."/>
            <person name="Jin S."/>
            <person name="Zhang L."/>
        </authorList>
    </citation>
    <scope>NUCLEOTIDE SEQUENCE [LARGE SCALE GENOMIC DNA]</scope>
    <source>
        <strain evidence="1">SQ_2022a</strain>
    </source>
</reference>
<evidence type="ECO:0000313" key="1">
    <source>
        <dbReference type="EMBL" id="KAI8021241.1"/>
    </source>
</evidence>
<organism evidence="1 2">
    <name type="scientific">Camellia lanceoleosa</name>
    <dbReference type="NCBI Taxonomy" id="1840588"/>
    <lineage>
        <taxon>Eukaryota</taxon>
        <taxon>Viridiplantae</taxon>
        <taxon>Streptophyta</taxon>
        <taxon>Embryophyta</taxon>
        <taxon>Tracheophyta</taxon>
        <taxon>Spermatophyta</taxon>
        <taxon>Magnoliopsida</taxon>
        <taxon>eudicotyledons</taxon>
        <taxon>Gunneridae</taxon>
        <taxon>Pentapetalae</taxon>
        <taxon>asterids</taxon>
        <taxon>Ericales</taxon>
        <taxon>Theaceae</taxon>
        <taxon>Camellia</taxon>
    </lineage>
</organism>
<dbReference type="Proteomes" id="UP001060215">
    <property type="component" value="Chromosome 6"/>
</dbReference>
<protein>
    <submittedName>
        <fullName evidence="1">Uncharacterized protein</fullName>
    </submittedName>
</protein>
<name>A0ACC0I6Q5_9ERIC</name>
<accession>A0ACC0I6Q5</accession>
<dbReference type="EMBL" id="CM045763">
    <property type="protein sequence ID" value="KAI8021241.1"/>
    <property type="molecule type" value="Genomic_DNA"/>
</dbReference>
<comment type="caution">
    <text evidence="1">The sequence shown here is derived from an EMBL/GenBank/DDBJ whole genome shotgun (WGS) entry which is preliminary data.</text>
</comment>
<gene>
    <name evidence="1" type="ORF">LOK49_LG03G00977</name>
</gene>
<keyword evidence="2" id="KW-1185">Reference proteome</keyword>
<evidence type="ECO:0000313" key="2">
    <source>
        <dbReference type="Proteomes" id="UP001060215"/>
    </source>
</evidence>
<proteinExistence type="predicted"/>